<dbReference type="CDD" id="cd17557">
    <property type="entry name" value="REC_Rcp-like"/>
    <property type="match status" value="1"/>
</dbReference>
<dbReference type="Pfam" id="PF00072">
    <property type="entry name" value="Response_reg"/>
    <property type="match status" value="1"/>
</dbReference>
<proteinExistence type="predicted"/>
<dbReference type="PANTHER" id="PTHR44520">
    <property type="entry name" value="RESPONSE REGULATOR RCP1-RELATED"/>
    <property type="match status" value="1"/>
</dbReference>
<dbReference type="InterPro" id="IPR001789">
    <property type="entry name" value="Sig_transdc_resp-reg_receiver"/>
</dbReference>
<sequence>MKPINILLVEDSEGDIMLITEALEEGRIANQVTVMKNGWEAVQYLERKGDYRNMPSPDLILLDVNLPKLNGHEVLKKIKSNENTKHIPVIILTTSSEEKDIFEAYKNHANCFISKPILAEDFLKVVISIEDFWITVVKLPRNVNE</sequence>
<dbReference type="RefSeq" id="WP_109019296.1">
    <property type="nucleotide sequence ID" value="NZ_AP025028.1"/>
</dbReference>
<dbReference type="SUPFAM" id="SSF52172">
    <property type="entry name" value="CheY-like"/>
    <property type="match status" value="1"/>
</dbReference>
<evidence type="ECO:0000313" key="4">
    <source>
        <dbReference type="Proteomes" id="UP000245263"/>
    </source>
</evidence>
<feature type="modified residue" description="4-aspartylphosphate" evidence="1">
    <location>
        <position position="63"/>
    </location>
</feature>
<keyword evidence="4" id="KW-1185">Reference proteome</keyword>
<evidence type="ECO:0000259" key="2">
    <source>
        <dbReference type="PROSITE" id="PS50110"/>
    </source>
</evidence>
<dbReference type="EMBL" id="AP025028">
    <property type="protein sequence ID" value="BDA79291.1"/>
    <property type="molecule type" value="Genomic_DNA"/>
</dbReference>
<dbReference type="InterPro" id="IPR052893">
    <property type="entry name" value="TCS_response_regulator"/>
</dbReference>
<name>A0ABM7UKC4_9LEPT</name>
<dbReference type="PROSITE" id="PS50110">
    <property type="entry name" value="RESPONSE_REGULATORY"/>
    <property type="match status" value="1"/>
</dbReference>
<dbReference type="Gene3D" id="3.40.50.2300">
    <property type="match status" value="1"/>
</dbReference>
<dbReference type="InterPro" id="IPR011006">
    <property type="entry name" value="CheY-like_superfamily"/>
</dbReference>
<accession>A0ABM7UKC4</accession>
<evidence type="ECO:0000256" key="1">
    <source>
        <dbReference type="PROSITE-ProRule" id="PRU00169"/>
    </source>
</evidence>
<protein>
    <submittedName>
        <fullName evidence="3">Response regulator</fullName>
    </submittedName>
</protein>
<feature type="domain" description="Response regulatory" evidence="2">
    <location>
        <begin position="5"/>
        <end position="130"/>
    </location>
</feature>
<dbReference type="SMART" id="SM00448">
    <property type="entry name" value="REC"/>
    <property type="match status" value="1"/>
</dbReference>
<keyword evidence="1" id="KW-0597">Phosphoprotein</keyword>
<evidence type="ECO:0000313" key="3">
    <source>
        <dbReference type="EMBL" id="BDA79291.1"/>
    </source>
</evidence>
<organism evidence="3 4">
    <name type="scientific">Leptospira kobayashii</name>
    <dbReference type="NCBI Taxonomy" id="1917830"/>
    <lineage>
        <taxon>Bacteria</taxon>
        <taxon>Pseudomonadati</taxon>
        <taxon>Spirochaetota</taxon>
        <taxon>Spirochaetia</taxon>
        <taxon>Leptospirales</taxon>
        <taxon>Leptospiraceae</taxon>
        <taxon>Leptospira</taxon>
    </lineage>
</organism>
<reference evidence="3 4" key="1">
    <citation type="submission" date="2021-08" db="EMBL/GenBank/DDBJ databases">
        <title>Complete genome sequence of Leptospira kobayashii strain E30.</title>
        <authorList>
            <person name="Nakao R."/>
            <person name="Nakamura S."/>
            <person name="Masuzawa T."/>
            <person name="Koizumi N."/>
        </authorList>
    </citation>
    <scope>NUCLEOTIDE SEQUENCE [LARGE SCALE GENOMIC DNA]</scope>
    <source>
        <strain evidence="3 4">E30</strain>
    </source>
</reference>
<dbReference type="Proteomes" id="UP000245263">
    <property type="component" value="Chromosome 1"/>
</dbReference>
<dbReference type="PANTHER" id="PTHR44520:SF2">
    <property type="entry name" value="RESPONSE REGULATOR RCP1"/>
    <property type="match status" value="1"/>
</dbReference>
<gene>
    <name evidence="3" type="ORF">LPTSP3_g22210</name>
</gene>